<feature type="signal peptide" evidence="1">
    <location>
        <begin position="1"/>
        <end position="22"/>
    </location>
</feature>
<keyword evidence="3" id="KW-1185">Reference proteome</keyword>
<dbReference type="GeneID" id="70136375"/>
<feature type="chain" id="PRO_5040125277" description="Hydrophobin" evidence="1">
    <location>
        <begin position="23"/>
        <end position="138"/>
    </location>
</feature>
<dbReference type="OrthoDB" id="5189319at2759"/>
<proteinExistence type="predicted"/>
<dbReference type="AlphaFoldDB" id="A0A9P8UJ51"/>
<name>A0A9P8UJ51_9PEZI</name>
<organism evidence="2 3">
    <name type="scientific">Truncatella angustata</name>
    <dbReference type="NCBI Taxonomy" id="152316"/>
    <lineage>
        <taxon>Eukaryota</taxon>
        <taxon>Fungi</taxon>
        <taxon>Dikarya</taxon>
        <taxon>Ascomycota</taxon>
        <taxon>Pezizomycotina</taxon>
        <taxon>Sordariomycetes</taxon>
        <taxon>Xylariomycetidae</taxon>
        <taxon>Amphisphaeriales</taxon>
        <taxon>Sporocadaceae</taxon>
        <taxon>Truncatella</taxon>
    </lineage>
</organism>
<evidence type="ECO:0000313" key="3">
    <source>
        <dbReference type="Proteomes" id="UP000758603"/>
    </source>
</evidence>
<accession>A0A9P8UJ51</accession>
<gene>
    <name evidence="2" type="ORF">BKA67DRAFT_659650</name>
</gene>
<dbReference type="Proteomes" id="UP000758603">
    <property type="component" value="Unassembled WGS sequence"/>
</dbReference>
<dbReference type="RefSeq" id="XP_045957277.1">
    <property type="nucleotide sequence ID" value="XM_046107484.1"/>
</dbReference>
<protein>
    <recommendedName>
        <fullName evidence="4">Hydrophobin</fullName>
    </recommendedName>
</protein>
<dbReference type="EMBL" id="JAGPXC010000005">
    <property type="protein sequence ID" value="KAH6653000.1"/>
    <property type="molecule type" value="Genomic_DNA"/>
</dbReference>
<keyword evidence="1" id="KW-0732">Signal</keyword>
<reference evidence="2" key="1">
    <citation type="journal article" date="2021" name="Nat. Commun.">
        <title>Genetic determinants of endophytism in the Arabidopsis root mycobiome.</title>
        <authorList>
            <person name="Mesny F."/>
            <person name="Miyauchi S."/>
            <person name="Thiergart T."/>
            <person name="Pickel B."/>
            <person name="Atanasova L."/>
            <person name="Karlsson M."/>
            <person name="Huettel B."/>
            <person name="Barry K.W."/>
            <person name="Haridas S."/>
            <person name="Chen C."/>
            <person name="Bauer D."/>
            <person name="Andreopoulos W."/>
            <person name="Pangilinan J."/>
            <person name="LaButti K."/>
            <person name="Riley R."/>
            <person name="Lipzen A."/>
            <person name="Clum A."/>
            <person name="Drula E."/>
            <person name="Henrissat B."/>
            <person name="Kohler A."/>
            <person name="Grigoriev I.V."/>
            <person name="Martin F.M."/>
            <person name="Hacquard S."/>
        </authorList>
    </citation>
    <scope>NUCLEOTIDE SEQUENCE</scope>
    <source>
        <strain evidence="2">MPI-SDFR-AT-0073</strain>
    </source>
</reference>
<sequence length="138" mass="14406">MALFSHLTYLLALSLAAALVGAKPAPAPEPALISDLVAGVQTLVGNIGNAPPPKLFWTPTPSPQCAAINQGQLQCCRGALAGDQPLVVFLAGIYGYKLNPNDVNGIICDDQLAQCPGVKLCCQITALNPLLSLYCQDY</sequence>
<evidence type="ECO:0008006" key="4">
    <source>
        <dbReference type="Google" id="ProtNLM"/>
    </source>
</evidence>
<evidence type="ECO:0000256" key="1">
    <source>
        <dbReference type="SAM" id="SignalP"/>
    </source>
</evidence>
<comment type="caution">
    <text evidence="2">The sequence shown here is derived from an EMBL/GenBank/DDBJ whole genome shotgun (WGS) entry which is preliminary data.</text>
</comment>
<evidence type="ECO:0000313" key="2">
    <source>
        <dbReference type="EMBL" id="KAH6653000.1"/>
    </source>
</evidence>